<sequence length="88" mass="9460">MLIAEGLMTSGGLTPHEAVRRAIDAAVDMQLDAGQLVRRSSQRHSDATLTEGTDADAPPPWPVGSLDARDTVVEQIATKLRKRIAAKR</sequence>
<evidence type="ECO:0000313" key="2">
    <source>
        <dbReference type="EMBL" id="EQB30139.1"/>
    </source>
</evidence>
<dbReference type="STRING" id="1346791.M529_21445"/>
<reference evidence="2 3" key="1">
    <citation type="journal article" date="2013" name="Genome Announc.">
        <title>Draft Genome Sequence of Sphingobium ummariense Strain RL-3, a Hexachlorocyclohexane-Degrading Bacterium.</title>
        <authorList>
            <person name="Kohli P."/>
            <person name="Dua A."/>
            <person name="Sangwan N."/>
            <person name="Oldach P."/>
            <person name="Khurana J.P."/>
            <person name="Lal R."/>
        </authorList>
    </citation>
    <scope>NUCLEOTIDE SEQUENCE [LARGE SCALE GENOMIC DNA]</scope>
    <source>
        <strain evidence="2 3">RL-3</strain>
    </source>
</reference>
<keyword evidence="3" id="KW-1185">Reference proteome</keyword>
<evidence type="ECO:0000313" key="3">
    <source>
        <dbReference type="Proteomes" id="UP000015523"/>
    </source>
</evidence>
<gene>
    <name evidence="2" type="ORF">M529_21445</name>
</gene>
<dbReference type="Proteomes" id="UP000015523">
    <property type="component" value="Unassembled WGS sequence"/>
</dbReference>
<dbReference type="AlphaFoldDB" id="T0K0W0"/>
<proteinExistence type="predicted"/>
<dbReference type="EMBL" id="AUWY01000126">
    <property type="protein sequence ID" value="EQB30139.1"/>
    <property type="molecule type" value="Genomic_DNA"/>
</dbReference>
<protein>
    <submittedName>
        <fullName evidence="2">Uncharacterized protein</fullName>
    </submittedName>
</protein>
<name>T0K0W0_9SPHN</name>
<feature type="region of interest" description="Disordered" evidence="1">
    <location>
        <begin position="37"/>
        <end position="66"/>
    </location>
</feature>
<evidence type="ECO:0000256" key="1">
    <source>
        <dbReference type="SAM" id="MobiDB-lite"/>
    </source>
</evidence>
<comment type="caution">
    <text evidence="2">The sequence shown here is derived from an EMBL/GenBank/DDBJ whole genome shotgun (WGS) entry which is preliminary data.</text>
</comment>
<organism evidence="2 3">
    <name type="scientific">Sphingobium ummariense RL-3</name>
    <dbReference type="NCBI Taxonomy" id="1346791"/>
    <lineage>
        <taxon>Bacteria</taxon>
        <taxon>Pseudomonadati</taxon>
        <taxon>Pseudomonadota</taxon>
        <taxon>Alphaproteobacteria</taxon>
        <taxon>Sphingomonadales</taxon>
        <taxon>Sphingomonadaceae</taxon>
        <taxon>Sphingobium</taxon>
    </lineage>
</organism>
<accession>T0K0W0</accession>